<dbReference type="Proteomes" id="UP000002729">
    <property type="component" value="Unassembled WGS sequence"/>
</dbReference>
<evidence type="ECO:0000313" key="2">
    <source>
        <dbReference type="Proteomes" id="UP000002729"/>
    </source>
</evidence>
<dbReference type="RefSeq" id="XP_009043276.1">
    <property type="nucleotide sequence ID" value="XM_009045028.1"/>
</dbReference>
<dbReference type="AlphaFoldDB" id="F0YS84"/>
<dbReference type="KEGG" id="aaf:AURANDRAFT_69267"/>
<organism evidence="2">
    <name type="scientific">Aureococcus anophagefferens</name>
    <name type="common">Harmful bloom alga</name>
    <dbReference type="NCBI Taxonomy" id="44056"/>
    <lineage>
        <taxon>Eukaryota</taxon>
        <taxon>Sar</taxon>
        <taxon>Stramenopiles</taxon>
        <taxon>Ochrophyta</taxon>
        <taxon>Pelagophyceae</taxon>
        <taxon>Pelagomonadales</taxon>
        <taxon>Pelagomonadaceae</taxon>
        <taxon>Aureococcus</taxon>
    </lineage>
</organism>
<dbReference type="GeneID" id="20227372"/>
<keyword evidence="2" id="KW-1185">Reference proteome</keyword>
<gene>
    <name evidence="1" type="ORF">AURANDRAFT_69267</name>
</gene>
<protein>
    <submittedName>
        <fullName evidence="1">Uncharacterized protein</fullName>
    </submittedName>
</protein>
<evidence type="ECO:0000313" key="1">
    <source>
        <dbReference type="EMBL" id="EGB02025.1"/>
    </source>
</evidence>
<reference evidence="1 2" key="1">
    <citation type="journal article" date="2011" name="Proc. Natl. Acad. Sci. U.S.A.">
        <title>Niche of harmful alga Aureococcus anophagefferens revealed through ecogenomics.</title>
        <authorList>
            <person name="Gobler C.J."/>
            <person name="Berry D.L."/>
            <person name="Dyhrman S.T."/>
            <person name="Wilhelm S.W."/>
            <person name="Salamov A."/>
            <person name="Lobanov A.V."/>
            <person name="Zhang Y."/>
            <person name="Collier J.L."/>
            <person name="Wurch L.L."/>
            <person name="Kustka A.B."/>
            <person name="Dill B.D."/>
            <person name="Shah M."/>
            <person name="VerBerkmoes N.C."/>
            <person name="Kuo A."/>
            <person name="Terry A."/>
            <person name="Pangilinan J."/>
            <person name="Lindquist E.A."/>
            <person name="Lucas S."/>
            <person name="Paulsen I.T."/>
            <person name="Hattenrath-Lehmann T.K."/>
            <person name="Talmage S.C."/>
            <person name="Walker E.A."/>
            <person name="Koch F."/>
            <person name="Burson A.M."/>
            <person name="Marcoval M.A."/>
            <person name="Tang Y.Z."/>
            <person name="Lecleir G.R."/>
            <person name="Coyne K.J."/>
            <person name="Berg G.M."/>
            <person name="Bertrand E.M."/>
            <person name="Saito M.A."/>
            <person name="Gladyshev V.N."/>
            <person name="Grigoriev I.V."/>
        </authorList>
    </citation>
    <scope>NUCLEOTIDE SEQUENCE [LARGE SCALE GENOMIC DNA]</scope>
    <source>
        <strain evidence="2">CCMP 1984</strain>
    </source>
</reference>
<sequence>MAATKRLDQKVLNQIVLRGGAPVRIARLDAAVWASSNAAPPPLGELLLHHANFTLDVERRPSSDPAPKLAQLELVRGLRVRADAGDSDAVAEWDAWISRIRSDASLDRYRARHFPAAERDAWARLN</sequence>
<proteinExistence type="predicted"/>
<dbReference type="InParanoid" id="F0YS84"/>
<name>F0YS84_AURAN</name>
<dbReference type="OrthoDB" id="444225at2759"/>
<dbReference type="EMBL" id="GL833883">
    <property type="protein sequence ID" value="EGB02025.1"/>
    <property type="molecule type" value="Genomic_DNA"/>
</dbReference>
<accession>F0YS84</accession>